<feature type="compositionally biased region" description="Basic and acidic residues" evidence="1">
    <location>
        <begin position="142"/>
        <end position="169"/>
    </location>
</feature>
<feature type="domain" description="Transcobalamin-like C-terminal" evidence="2">
    <location>
        <begin position="198"/>
        <end position="273"/>
    </location>
</feature>
<dbReference type="Proteomes" id="UP001335737">
    <property type="component" value="Unassembled WGS sequence"/>
</dbReference>
<feature type="compositionally biased region" description="Basic and acidic residues" evidence="1">
    <location>
        <begin position="86"/>
        <end position="97"/>
    </location>
</feature>
<reference evidence="3 4" key="1">
    <citation type="journal article" date="2024" name="Int. J. Syst. Evol. Microbiol.">
        <title>Virgibacillus tibetensis sp. nov., isolated from salt lake on the Tibetan Plateau of China.</title>
        <authorList>
            <person name="Phurbu D."/>
            <person name="Liu Z.-X."/>
            <person name="Wang R."/>
            <person name="Zheng Y.-Y."/>
            <person name="Liu H.-C."/>
            <person name="Zhou Y.-G."/>
            <person name="Yu Y.-J."/>
            <person name="Li A.-H."/>
        </authorList>
    </citation>
    <scope>NUCLEOTIDE SEQUENCE [LARGE SCALE GENOMIC DNA]</scope>
    <source>
        <strain evidence="3 4">C22-A2</strain>
    </source>
</reference>
<dbReference type="EMBL" id="JARZFX010000002">
    <property type="protein sequence ID" value="MEC5423082.1"/>
    <property type="molecule type" value="Genomic_DNA"/>
</dbReference>
<evidence type="ECO:0000313" key="4">
    <source>
        <dbReference type="Proteomes" id="UP001335737"/>
    </source>
</evidence>
<dbReference type="Gene3D" id="2.170.130.30">
    <property type="match status" value="1"/>
</dbReference>
<dbReference type="InterPro" id="IPR027954">
    <property type="entry name" value="Transcobalamin-like_C"/>
</dbReference>
<feature type="compositionally biased region" description="Polar residues" evidence="1">
    <location>
        <begin position="98"/>
        <end position="120"/>
    </location>
</feature>
<feature type="compositionally biased region" description="Basic and acidic residues" evidence="1">
    <location>
        <begin position="121"/>
        <end position="135"/>
    </location>
</feature>
<accession>A0ABU6KCM4</accession>
<name>A0ABU6KCM4_9BACI</name>
<comment type="caution">
    <text evidence="3">The sequence shown here is derived from an EMBL/GenBank/DDBJ whole genome shotgun (WGS) entry which is preliminary data.</text>
</comment>
<organism evidence="3 4">
    <name type="scientific">Virgibacillus tibetensis</name>
    <dbReference type="NCBI Taxonomy" id="3042313"/>
    <lineage>
        <taxon>Bacteria</taxon>
        <taxon>Bacillati</taxon>
        <taxon>Bacillota</taxon>
        <taxon>Bacilli</taxon>
        <taxon>Bacillales</taxon>
        <taxon>Bacillaceae</taxon>
        <taxon>Virgibacillus</taxon>
    </lineage>
</organism>
<evidence type="ECO:0000256" key="1">
    <source>
        <dbReference type="SAM" id="MobiDB-lite"/>
    </source>
</evidence>
<feature type="region of interest" description="Disordered" evidence="1">
    <location>
        <begin position="31"/>
        <end position="174"/>
    </location>
</feature>
<dbReference type="Pfam" id="PF14478">
    <property type="entry name" value="DUF4430"/>
    <property type="match status" value="1"/>
</dbReference>
<sequence length="284" mass="31456">MNRILRFMLILLFLLLTIGCIKDEVKPIEERAATSETDVTSEEHPELTPESEDDGNGIDEKQEQELNQSDGTKESKDSGVNEIEDSSGKDNEKKPSNQKEQTAGNNFSKSGAGTTEGSSVNKEKNTTTKNEKQTEQSKQTKKQADTAKETPKEKPKEETEEKQKEEPKQPKKTVTVSITTGDVKGVILPATKVSVEDGDTALDVTIRILKEKGIQYSVRGANSTAYVEGIDNLYEFDEGFYSGWHVRVNGGLIDRSAGAYPVEEGHTVNWNYTVNYLEETNEGN</sequence>
<dbReference type="PROSITE" id="PS51257">
    <property type="entry name" value="PROKAR_LIPOPROTEIN"/>
    <property type="match status" value="1"/>
</dbReference>
<evidence type="ECO:0000313" key="3">
    <source>
        <dbReference type="EMBL" id="MEC5423082.1"/>
    </source>
</evidence>
<proteinExistence type="predicted"/>
<keyword evidence="4" id="KW-1185">Reference proteome</keyword>
<evidence type="ECO:0000259" key="2">
    <source>
        <dbReference type="Pfam" id="PF14478"/>
    </source>
</evidence>
<gene>
    <name evidence="3" type="ORF">QGM71_06155</name>
</gene>
<protein>
    <submittedName>
        <fullName evidence="3">DUF4430 domain-containing protein</fullName>
    </submittedName>
</protein>